<dbReference type="Proteomes" id="UP000593572">
    <property type="component" value="Unassembled WGS sequence"/>
</dbReference>
<proteinExistence type="predicted"/>
<feature type="compositionally biased region" description="Low complexity" evidence="1">
    <location>
        <begin position="13"/>
        <end position="35"/>
    </location>
</feature>
<dbReference type="EMBL" id="JABEZX010000003">
    <property type="protein sequence ID" value="MBA0552969.1"/>
    <property type="molecule type" value="Genomic_DNA"/>
</dbReference>
<feature type="region of interest" description="Disordered" evidence="1">
    <location>
        <begin position="1"/>
        <end position="41"/>
    </location>
</feature>
<keyword evidence="3" id="KW-1185">Reference proteome</keyword>
<accession>A0A7J8LKN3</accession>
<reference evidence="2 3" key="1">
    <citation type="journal article" date="2019" name="Genome Biol. Evol.">
        <title>Insights into the evolution of the New World diploid cottons (Gossypium, subgenus Houzingenia) based on genome sequencing.</title>
        <authorList>
            <person name="Grover C.E."/>
            <person name="Arick M.A. 2nd"/>
            <person name="Thrash A."/>
            <person name="Conover J.L."/>
            <person name="Sanders W.S."/>
            <person name="Peterson D.G."/>
            <person name="Frelichowski J.E."/>
            <person name="Scheffler J.A."/>
            <person name="Scheffler B.E."/>
            <person name="Wendel J.F."/>
        </authorList>
    </citation>
    <scope>NUCLEOTIDE SEQUENCE [LARGE SCALE GENOMIC DNA]</scope>
    <source>
        <strain evidence="2">157</strain>
        <tissue evidence="2">Leaf</tissue>
    </source>
</reference>
<comment type="caution">
    <text evidence="2">The sequence shown here is derived from an EMBL/GenBank/DDBJ whole genome shotgun (WGS) entry which is preliminary data.</text>
</comment>
<organism evidence="2 3">
    <name type="scientific">Gossypium lobatum</name>
    <dbReference type="NCBI Taxonomy" id="34289"/>
    <lineage>
        <taxon>Eukaryota</taxon>
        <taxon>Viridiplantae</taxon>
        <taxon>Streptophyta</taxon>
        <taxon>Embryophyta</taxon>
        <taxon>Tracheophyta</taxon>
        <taxon>Spermatophyta</taxon>
        <taxon>Magnoliopsida</taxon>
        <taxon>eudicotyledons</taxon>
        <taxon>Gunneridae</taxon>
        <taxon>Pentapetalae</taxon>
        <taxon>rosids</taxon>
        <taxon>malvids</taxon>
        <taxon>Malvales</taxon>
        <taxon>Malvaceae</taxon>
        <taxon>Malvoideae</taxon>
        <taxon>Gossypium</taxon>
    </lineage>
</organism>
<dbReference type="AlphaFoldDB" id="A0A7J8LKN3"/>
<evidence type="ECO:0000313" key="2">
    <source>
        <dbReference type="EMBL" id="MBA0552969.1"/>
    </source>
</evidence>
<gene>
    <name evidence="2" type="ORF">Golob_023739</name>
</gene>
<protein>
    <submittedName>
        <fullName evidence="2">Uncharacterized protein</fullName>
    </submittedName>
</protein>
<sequence length="41" mass="4722">MNSLYSQSFSHYNTQPLNLPAPQQQTQQDQGSQNQKLHYNG</sequence>
<name>A0A7J8LKN3_9ROSI</name>
<feature type="compositionally biased region" description="Polar residues" evidence="1">
    <location>
        <begin position="1"/>
        <end position="12"/>
    </location>
</feature>
<evidence type="ECO:0000313" key="3">
    <source>
        <dbReference type="Proteomes" id="UP000593572"/>
    </source>
</evidence>
<evidence type="ECO:0000256" key="1">
    <source>
        <dbReference type="SAM" id="MobiDB-lite"/>
    </source>
</evidence>